<sequence>MVPPPAEGGYLEVVQRLLDAKADVNAAAAEYEGRSALQAATEGGYLEVVALLNSLDVFTQPVSGSSSRIGRRNRERQ</sequence>
<dbReference type="STRING" id="5539.A0A3E2HGS8"/>
<dbReference type="OrthoDB" id="3563777at2759"/>
<dbReference type="AlphaFoldDB" id="A0A3E2HGS8"/>
<reference evidence="1 2" key="1">
    <citation type="submission" date="2018-05" db="EMBL/GenBank/DDBJ databases">
        <title>Draft genome sequence of Scytalidium lignicola DSM 105466, a ubiquitous saprotrophic fungus.</title>
        <authorList>
            <person name="Buettner E."/>
            <person name="Gebauer A.M."/>
            <person name="Hofrichter M."/>
            <person name="Liers C."/>
            <person name="Kellner H."/>
        </authorList>
    </citation>
    <scope>NUCLEOTIDE SEQUENCE [LARGE SCALE GENOMIC DNA]</scope>
    <source>
        <strain evidence="1 2">DSM 105466</strain>
    </source>
</reference>
<dbReference type="SUPFAM" id="SSF48403">
    <property type="entry name" value="Ankyrin repeat"/>
    <property type="match status" value="1"/>
</dbReference>
<dbReference type="Gene3D" id="1.25.40.20">
    <property type="entry name" value="Ankyrin repeat-containing domain"/>
    <property type="match status" value="1"/>
</dbReference>
<dbReference type="EMBL" id="NCSJ02000053">
    <property type="protein sequence ID" value="RFU32535.1"/>
    <property type="molecule type" value="Genomic_DNA"/>
</dbReference>
<dbReference type="Proteomes" id="UP000258309">
    <property type="component" value="Unassembled WGS sequence"/>
</dbReference>
<dbReference type="Pfam" id="PF13637">
    <property type="entry name" value="Ank_4"/>
    <property type="match status" value="1"/>
</dbReference>
<feature type="non-terminal residue" evidence="1">
    <location>
        <position position="1"/>
    </location>
</feature>
<comment type="caution">
    <text evidence="1">The sequence shown here is derived from an EMBL/GenBank/DDBJ whole genome shotgun (WGS) entry which is preliminary data.</text>
</comment>
<organism evidence="1 2">
    <name type="scientific">Scytalidium lignicola</name>
    <name type="common">Hyphomycete</name>
    <dbReference type="NCBI Taxonomy" id="5539"/>
    <lineage>
        <taxon>Eukaryota</taxon>
        <taxon>Fungi</taxon>
        <taxon>Dikarya</taxon>
        <taxon>Ascomycota</taxon>
        <taxon>Pezizomycotina</taxon>
        <taxon>Leotiomycetes</taxon>
        <taxon>Leotiomycetes incertae sedis</taxon>
        <taxon>Scytalidium</taxon>
    </lineage>
</organism>
<feature type="non-terminal residue" evidence="1">
    <location>
        <position position="77"/>
    </location>
</feature>
<dbReference type="InterPro" id="IPR002110">
    <property type="entry name" value="Ankyrin_rpt"/>
</dbReference>
<gene>
    <name evidence="1" type="ORF">B7463_g3823</name>
</gene>
<keyword evidence="2" id="KW-1185">Reference proteome</keyword>
<name>A0A3E2HGS8_SCYLI</name>
<evidence type="ECO:0000313" key="1">
    <source>
        <dbReference type="EMBL" id="RFU32535.1"/>
    </source>
</evidence>
<dbReference type="InterPro" id="IPR036770">
    <property type="entry name" value="Ankyrin_rpt-contain_sf"/>
</dbReference>
<proteinExistence type="predicted"/>
<protein>
    <submittedName>
        <fullName evidence="1">Uncharacterized protein</fullName>
    </submittedName>
</protein>
<evidence type="ECO:0000313" key="2">
    <source>
        <dbReference type="Proteomes" id="UP000258309"/>
    </source>
</evidence>
<accession>A0A3E2HGS8</accession>